<comment type="caution">
    <text evidence="4">The sequence shown here is derived from an EMBL/GenBank/DDBJ whole genome shotgun (WGS) entry which is preliminary data.</text>
</comment>
<keyword evidence="1" id="KW-0902">Two-component regulatory system</keyword>
<dbReference type="Gene3D" id="1.20.120.160">
    <property type="entry name" value="HPT domain"/>
    <property type="match status" value="1"/>
</dbReference>
<sequence>MSNATEITACPIMQLSTLNTLETDLGSDTYQHLLSLFEQELTELHAQLHIAAEQHQFQDINNATHILKNTAALYGADRLSACAASVYQLKSNQPYIAQTQQLIGIINETLTQYKAHINSIAE</sequence>
<evidence type="ECO:0000259" key="3">
    <source>
        <dbReference type="PROSITE" id="PS50894"/>
    </source>
</evidence>
<dbReference type="InterPro" id="IPR036641">
    <property type="entry name" value="HPT_dom_sf"/>
</dbReference>
<feature type="domain" description="HPt" evidence="3">
    <location>
        <begin position="26"/>
        <end position="120"/>
    </location>
</feature>
<feature type="modified residue" description="Phosphohistidine" evidence="2">
    <location>
        <position position="65"/>
    </location>
</feature>
<dbReference type="SUPFAM" id="SSF47226">
    <property type="entry name" value="Histidine-containing phosphotransfer domain, HPT domain"/>
    <property type="match status" value="1"/>
</dbReference>
<evidence type="ECO:0000313" key="5">
    <source>
        <dbReference type="Proteomes" id="UP000654367"/>
    </source>
</evidence>
<protein>
    <recommendedName>
        <fullName evidence="3">HPt domain-containing protein</fullName>
    </recommendedName>
</protein>
<evidence type="ECO:0000256" key="2">
    <source>
        <dbReference type="PROSITE-ProRule" id="PRU00110"/>
    </source>
</evidence>
<evidence type="ECO:0000256" key="1">
    <source>
        <dbReference type="ARBA" id="ARBA00023012"/>
    </source>
</evidence>
<dbReference type="Proteomes" id="UP000654367">
    <property type="component" value="Unassembled WGS sequence"/>
</dbReference>
<organism evidence="4 5">
    <name type="scientific">Shewanella saliphila</name>
    <dbReference type="NCBI Taxonomy" id="2282698"/>
    <lineage>
        <taxon>Bacteria</taxon>
        <taxon>Pseudomonadati</taxon>
        <taxon>Pseudomonadota</taxon>
        <taxon>Gammaproteobacteria</taxon>
        <taxon>Alteromonadales</taxon>
        <taxon>Shewanellaceae</taxon>
        <taxon>Shewanella</taxon>
    </lineage>
</organism>
<dbReference type="EMBL" id="BMQV01000001">
    <property type="protein sequence ID" value="GGP37462.1"/>
    <property type="molecule type" value="Genomic_DNA"/>
</dbReference>
<dbReference type="Pfam" id="PF01627">
    <property type="entry name" value="Hpt"/>
    <property type="match status" value="1"/>
</dbReference>
<name>A0ABQ2Q246_9GAMM</name>
<proteinExistence type="predicted"/>
<dbReference type="InterPro" id="IPR008207">
    <property type="entry name" value="Sig_transdc_His_kin_Hpt_dom"/>
</dbReference>
<dbReference type="PROSITE" id="PS50894">
    <property type="entry name" value="HPT"/>
    <property type="match status" value="1"/>
</dbReference>
<keyword evidence="5" id="KW-1185">Reference proteome</keyword>
<evidence type="ECO:0000313" key="4">
    <source>
        <dbReference type="EMBL" id="GGP37462.1"/>
    </source>
</evidence>
<keyword evidence="2" id="KW-0597">Phosphoprotein</keyword>
<accession>A0ABQ2Q246</accession>
<dbReference type="RefSeq" id="WP_188916325.1">
    <property type="nucleotide sequence ID" value="NZ_BMQV01000001.1"/>
</dbReference>
<gene>
    <name evidence="4" type="ORF">GCM10009409_00370</name>
</gene>
<reference evidence="5" key="1">
    <citation type="journal article" date="2019" name="Int. J. Syst. Evol. Microbiol.">
        <title>The Global Catalogue of Microorganisms (GCM) 10K type strain sequencing project: providing services to taxonomists for standard genome sequencing and annotation.</title>
        <authorList>
            <consortium name="The Broad Institute Genomics Platform"/>
            <consortium name="The Broad Institute Genome Sequencing Center for Infectious Disease"/>
            <person name="Wu L."/>
            <person name="Ma J."/>
        </authorList>
    </citation>
    <scope>NUCLEOTIDE SEQUENCE [LARGE SCALE GENOMIC DNA]</scope>
    <source>
        <strain evidence="5">JCM 32304</strain>
    </source>
</reference>